<keyword evidence="3 13" id="KW-0813">Transport</keyword>
<reference evidence="16" key="1">
    <citation type="submission" date="2022-11" db="UniProtKB">
        <authorList>
            <consortium name="WormBaseParasite"/>
        </authorList>
    </citation>
    <scope>IDENTIFICATION</scope>
</reference>
<evidence type="ECO:0000256" key="6">
    <source>
        <dbReference type="ARBA" id="ARBA00022989"/>
    </source>
</evidence>
<evidence type="ECO:0000256" key="5">
    <source>
        <dbReference type="ARBA" id="ARBA00022692"/>
    </source>
</evidence>
<evidence type="ECO:0000256" key="4">
    <source>
        <dbReference type="ARBA" id="ARBA00022461"/>
    </source>
</evidence>
<evidence type="ECO:0000256" key="2">
    <source>
        <dbReference type="ARBA" id="ARBA00007193"/>
    </source>
</evidence>
<proteinExistence type="inferred from homology"/>
<keyword evidence="4 13" id="KW-0894">Sodium channel</keyword>
<keyword evidence="11 13" id="KW-0739">Sodium transport</keyword>
<dbReference type="GO" id="GO:0005272">
    <property type="term" value="F:sodium channel activity"/>
    <property type="evidence" value="ECO:0007669"/>
    <property type="project" value="UniProtKB-KW"/>
</dbReference>
<comment type="subcellular location">
    <subcellularLocation>
        <location evidence="1">Membrane</location>
        <topology evidence="1">Multi-pass membrane protein</topology>
    </subcellularLocation>
</comment>
<dbReference type="Pfam" id="PF00858">
    <property type="entry name" value="ASC"/>
    <property type="match status" value="1"/>
</dbReference>
<keyword evidence="12 13" id="KW-0407">Ion channel</keyword>
<evidence type="ECO:0000256" key="7">
    <source>
        <dbReference type="ARBA" id="ARBA00023053"/>
    </source>
</evidence>
<evidence type="ECO:0000256" key="1">
    <source>
        <dbReference type="ARBA" id="ARBA00004141"/>
    </source>
</evidence>
<keyword evidence="5 13" id="KW-0812">Transmembrane</keyword>
<comment type="similarity">
    <text evidence="2 13">Belongs to the amiloride-sensitive sodium channel (TC 1.A.6) family.</text>
</comment>
<keyword evidence="9 14" id="KW-0472">Membrane</keyword>
<keyword evidence="7" id="KW-0915">Sodium</keyword>
<keyword evidence="15" id="KW-1185">Reference proteome</keyword>
<keyword evidence="8 13" id="KW-0406">Ion transport</keyword>
<evidence type="ECO:0000256" key="3">
    <source>
        <dbReference type="ARBA" id="ARBA00022448"/>
    </source>
</evidence>
<dbReference type="Proteomes" id="UP000887565">
    <property type="component" value="Unplaced"/>
</dbReference>
<accession>A0A915I8H3</accession>
<sequence>MNILPSQLLNKHLKLGQCCYYMLVLVLISSSLAITAGTIKLYFSNAVKNKIITNFVKHLEFPAITICNQLIAKRVPTCEIPASGFYWRLFSLLPKLEYGIWTKKTTDEHVFPALKSFLCGAGAVPLLANVRFSKFCPCPNNYEKQSMEQMFQSFNSANFYKILKEYCPSIDDQFLSCRYCHLFHFFHRWEQYI</sequence>
<evidence type="ECO:0000256" key="12">
    <source>
        <dbReference type="ARBA" id="ARBA00023303"/>
    </source>
</evidence>
<evidence type="ECO:0000256" key="8">
    <source>
        <dbReference type="ARBA" id="ARBA00023065"/>
    </source>
</evidence>
<dbReference type="WBParaSite" id="nRc.2.0.1.t10053-RA">
    <property type="protein sequence ID" value="nRc.2.0.1.t10053-RA"/>
    <property type="gene ID" value="nRc.2.0.1.g10053"/>
</dbReference>
<dbReference type="GO" id="GO:0016020">
    <property type="term" value="C:membrane"/>
    <property type="evidence" value="ECO:0007669"/>
    <property type="project" value="UniProtKB-SubCell"/>
</dbReference>
<feature type="transmembrane region" description="Helical" evidence="14">
    <location>
        <begin position="20"/>
        <end position="43"/>
    </location>
</feature>
<organism evidence="15 16">
    <name type="scientific">Romanomermis culicivorax</name>
    <name type="common">Nematode worm</name>
    <dbReference type="NCBI Taxonomy" id="13658"/>
    <lineage>
        <taxon>Eukaryota</taxon>
        <taxon>Metazoa</taxon>
        <taxon>Ecdysozoa</taxon>
        <taxon>Nematoda</taxon>
        <taxon>Enoplea</taxon>
        <taxon>Dorylaimia</taxon>
        <taxon>Mermithida</taxon>
        <taxon>Mermithoidea</taxon>
        <taxon>Mermithidae</taxon>
        <taxon>Romanomermis</taxon>
    </lineage>
</organism>
<evidence type="ECO:0000256" key="11">
    <source>
        <dbReference type="ARBA" id="ARBA00023201"/>
    </source>
</evidence>
<keyword evidence="6 14" id="KW-1133">Transmembrane helix</keyword>
<evidence type="ECO:0000256" key="9">
    <source>
        <dbReference type="ARBA" id="ARBA00023136"/>
    </source>
</evidence>
<evidence type="ECO:0000256" key="13">
    <source>
        <dbReference type="RuleBase" id="RU000679"/>
    </source>
</evidence>
<evidence type="ECO:0000256" key="10">
    <source>
        <dbReference type="ARBA" id="ARBA00023180"/>
    </source>
</evidence>
<protein>
    <submittedName>
        <fullName evidence="16">Uncharacterized protein</fullName>
    </submittedName>
</protein>
<name>A0A915I8H3_ROMCU</name>
<evidence type="ECO:0000256" key="14">
    <source>
        <dbReference type="SAM" id="Phobius"/>
    </source>
</evidence>
<dbReference type="AlphaFoldDB" id="A0A915I8H3"/>
<keyword evidence="10" id="KW-0325">Glycoprotein</keyword>
<dbReference type="InterPro" id="IPR001873">
    <property type="entry name" value="ENaC"/>
</dbReference>
<evidence type="ECO:0000313" key="16">
    <source>
        <dbReference type="WBParaSite" id="nRc.2.0.1.t10053-RA"/>
    </source>
</evidence>
<evidence type="ECO:0000313" key="15">
    <source>
        <dbReference type="Proteomes" id="UP000887565"/>
    </source>
</evidence>